<dbReference type="Proteomes" id="UP000597989">
    <property type="component" value="Unassembled WGS sequence"/>
</dbReference>
<dbReference type="PANTHER" id="PTHR33392">
    <property type="entry name" value="POLYISOPRENYL-TEICHOIC ACID--PEPTIDOGLYCAN TEICHOIC ACID TRANSFERASE TAGU"/>
    <property type="match status" value="1"/>
</dbReference>
<reference evidence="3" key="4">
    <citation type="submission" date="2023-12" db="EMBL/GenBank/DDBJ databases">
        <authorList>
            <person name="Sun Q."/>
            <person name="Inoue M."/>
        </authorList>
    </citation>
    <scope>NUCLEOTIDE SEQUENCE</scope>
    <source>
        <strain evidence="3">JCM 10664</strain>
    </source>
</reference>
<sequence length="92" mass="9959">MLPAGCQQLTGAQALGFVRTRAFERGDLERAEHQRQFLIALLNRATSRDVLANPLRSVPLVWRSTDLVTVSDRDGLADLGCSVTGRPARAGA</sequence>
<keyword evidence="6" id="KW-1185">Reference proteome</keyword>
<accession>A0A917JZP7</accession>
<dbReference type="Proteomes" id="UP001500220">
    <property type="component" value="Unassembled WGS sequence"/>
</dbReference>
<protein>
    <recommendedName>
        <fullName evidence="2">Cell envelope-related transcriptional attenuator domain-containing protein</fullName>
    </recommendedName>
</protein>
<dbReference type="EMBL" id="BAAAHC010000009">
    <property type="protein sequence ID" value="GAA0522516.1"/>
    <property type="molecule type" value="Genomic_DNA"/>
</dbReference>
<name>A0A917JZP7_9PSEU</name>
<proteinExistence type="inferred from homology"/>
<evidence type="ECO:0000313" key="4">
    <source>
        <dbReference type="EMBL" id="GGI94203.1"/>
    </source>
</evidence>
<dbReference type="RefSeq" id="WP_188989095.1">
    <property type="nucleotide sequence ID" value="NZ_BAAAHC010000009.1"/>
</dbReference>
<evidence type="ECO:0000313" key="3">
    <source>
        <dbReference type="EMBL" id="GAA0522516.1"/>
    </source>
</evidence>
<dbReference type="PANTHER" id="PTHR33392:SF6">
    <property type="entry name" value="POLYISOPRENYL-TEICHOIC ACID--PEPTIDOGLYCAN TEICHOIC ACID TRANSFERASE TAGU"/>
    <property type="match status" value="1"/>
</dbReference>
<evidence type="ECO:0000313" key="5">
    <source>
        <dbReference type="Proteomes" id="UP000597989"/>
    </source>
</evidence>
<organism evidence="4 5">
    <name type="scientific">Saccharopolyspora thermophila</name>
    <dbReference type="NCBI Taxonomy" id="89367"/>
    <lineage>
        <taxon>Bacteria</taxon>
        <taxon>Bacillati</taxon>
        <taxon>Actinomycetota</taxon>
        <taxon>Actinomycetes</taxon>
        <taxon>Pseudonocardiales</taxon>
        <taxon>Pseudonocardiaceae</taxon>
        <taxon>Saccharopolyspora</taxon>
    </lineage>
</organism>
<evidence type="ECO:0000313" key="6">
    <source>
        <dbReference type="Proteomes" id="UP001500220"/>
    </source>
</evidence>
<comment type="caution">
    <text evidence="4">The sequence shown here is derived from an EMBL/GenBank/DDBJ whole genome shotgun (WGS) entry which is preliminary data.</text>
</comment>
<dbReference type="Gene3D" id="3.40.630.190">
    <property type="entry name" value="LCP protein"/>
    <property type="match status" value="1"/>
</dbReference>
<dbReference type="InterPro" id="IPR050922">
    <property type="entry name" value="LytR/CpsA/Psr_CW_biosynth"/>
</dbReference>
<feature type="domain" description="Cell envelope-related transcriptional attenuator" evidence="2">
    <location>
        <begin position="2"/>
        <end position="46"/>
    </location>
</feature>
<comment type="similarity">
    <text evidence="1">Belongs to the LytR/CpsA/Psr (LCP) family.</text>
</comment>
<evidence type="ECO:0000259" key="2">
    <source>
        <dbReference type="Pfam" id="PF03816"/>
    </source>
</evidence>
<gene>
    <name evidence="3" type="ORF">GCM10009545_25800</name>
    <name evidence="4" type="ORF">GCM10011581_34150</name>
</gene>
<dbReference type="EMBL" id="BMMT01000012">
    <property type="protein sequence ID" value="GGI94203.1"/>
    <property type="molecule type" value="Genomic_DNA"/>
</dbReference>
<dbReference type="AlphaFoldDB" id="A0A917JZP7"/>
<dbReference type="Pfam" id="PF03816">
    <property type="entry name" value="LytR_cpsA_psr"/>
    <property type="match status" value="1"/>
</dbReference>
<reference evidence="4 5" key="1">
    <citation type="journal article" date="2014" name="Int. J. Syst. Evol. Microbiol.">
        <title>Complete genome sequence of Corynebacterium casei LMG S-19264T (=DSM 44701T), isolated from a smear-ripened cheese.</title>
        <authorList>
            <consortium name="US DOE Joint Genome Institute (JGI-PGF)"/>
            <person name="Walter F."/>
            <person name="Albersmeier A."/>
            <person name="Kalinowski J."/>
            <person name="Ruckert C."/>
        </authorList>
    </citation>
    <scope>NUCLEOTIDE SEQUENCE [LARGE SCALE GENOMIC DNA]</scope>
    <source>
        <strain evidence="4 5">CGMCC 4.7206</strain>
    </source>
</reference>
<reference evidence="4" key="3">
    <citation type="submission" date="2020-09" db="EMBL/GenBank/DDBJ databases">
        <authorList>
            <person name="Sun Q."/>
            <person name="Zhou Y."/>
        </authorList>
    </citation>
    <scope>NUCLEOTIDE SEQUENCE</scope>
    <source>
        <strain evidence="4">CGMCC 4.7206</strain>
    </source>
</reference>
<dbReference type="InterPro" id="IPR004474">
    <property type="entry name" value="LytR_CpsA_psr"/>
</dbReference>
<evidence type="ECO:0000256" key="1">
    <source>
        <dbReference type="ARBA" id="ARBA00006068"/>
    </source>
</evidence>
<reference evidence="3 6" key="2">
    <citation type="journal article" date="2019" name="Int. J. Syst. Evol. Microbiol.">
        <title>The Global Catalogue of Microorganisms (GCM) 10K type strain sequencing project: providing services to taxonomists for standard genome sequencing and annotation.</title>
        <authorList>
            <consortium name="The Broad Institute Genomics Platform"/>
            <consortium name="The Broad Institute Genome Sequencing Center for Infectious Disease"/>
            <person name="Wu L."/>
            <person name="Ma J."/>
        </authorList>
    </citation>
    <scope>NUCLEOTIDE SEQUENCE [LARGE SCALE GENOMIC DNA]</scope>
    <source>
        <strain evidence="3 6">JCM 10664</strain>
    </source>
</reference>